<reference evidence="1 2" key="1">
    <citation type="journal article" date="2016" name="Nat. Commun.">
        <title>Thousands of microbial genomes shed light on interconnected biogeochemical processes in an aquifer system.</title>
        <authorList>
            <person name="Anantharaman K."/>
            <person name="Brown C.T."/>
            <person name="Hug L.A."/>
            <person name="Sharon I."/>
            <person name="Castelle C.J."/>
            <person name="Probst A.J."/>
            <person name="Thomas B.C."/>
            <person name="Singh A."/>
            <person name="Wilkins M.J."/>
            <person name="Karaoz U."/>
            <person name="Brodie E.L."/>
            <person name="Williams K.H."/>
            <person name="Hubbard S.S."/>
            <person name="Banfield J.F."/>
        </authorList>
    </citation>
    <scope>NUCLEOTIDE SEQUENCE [LARGE SCALE GENOMIC DNA]</scope>
</reference>
<evidence type="ECO:0000313" key="2">
    <source>
        <dbReference type="Proteomes" id="UP000176965"/>
    </source>
</evidence>
<dbReference type="EMBL" id="MHSQ01000030">
    <property type="protein sequence ID" value="OHA46443.1"/>
    <property type="molecule type" value="Genomic_DNA"/>
</dbReference>
<proteinExistence type="predicted"/>
<evidence type="ECO:0000313" key="1">
    <source>
        <dbReference type="EMBL" id="OHA46443.1"/>
    </source>
</evidence>
<organism evidence="1 2">
    <name type="scientific">Candidatus Taylorbacteria bacterium RIFOXYD2_FULL_36_9</name>
    <dbReference type="NCBI Taxonomy" id="1802338"/>
    <lineage>
        <taxon>Bacteria</taxon>
        <taxon>Candidatus Tayloriibacteriota</taxon>
    </lineage>
</organism>
<comment type="caution">
    <text evidence="1">The sequence shown here is derived from an EMBL/GenBank/DDBJ whole genome shotgun (WGS) entry which is preliminary data.</text>
</comment>
<dbReference type="AlphaFoldDB" id="A0A1G2PDS2"/>
<gene>
    <name evidence="1" type="ORF">A2541_00540</name>
</gene>
<sequence>MKKRHQINLIEPKLYQEIGAKFIISGWVPESWLKYDSDIDYRIFTEFLDINGKTFMGGSIDISDIKPPKSLWPWSNKGKIYFKEVIQLHPSNIGFLEKSQGRIVLKLKGQKESEQYLFIPLIVTQFVPKEGVNLNLIKQHRKVSKIVERYEKDIKNYYKEWAEIHNSFQHNNEKEDDENAHINDPDILWGMFELLEKTEVEHTESPYVKEIKLKAELEKKYKDALNWRGPLAGATIFRIDGFLFKVHSHDHGKHLHIIHKGRGIDARFSFPELQVVNYKSKNILSSKEEKLIQEFIRKETNFKKLEKEFERRDTVGQ</sequence>
<dbReference type="STRING" id="1802338.A2541_00540"/>
<dbReference type="Proteomes" id="UP000176965">
    <property type="component" value="Unassembled WGS sequence"/>
</dbReference>
<protein>
    <submittedName>
        <fullName evidence="1">Uncharacterized protein</fullName>
    </submittedName>
</protein>
<name>A0A1G2PDS2_9BACT</name>
<accession>A0A1G2PDS2</accession>